<evidence type="ECO:0000259" key="1">
    <source>
        <dbReference type="Pfam" id="PF17251"/>
    </source>
</evidence>
<dbReference type="Gene3D" id="2.40.128.90">
    <property type="entry name" value="OMPT-like"/>
    <property type="match status" value="1"/>
</dbReference>
<evidence type="ECO:0000313" key="2">
    <source>
        <dbReference type="EMBL" id="SDD16556.1"/>
    </source>
</evidence>
<keyword evidence="3" id="KW-1185">Reference proteome</keyword>
<dbReference type="Pfam" id="PF17251">
    <property type="entry name" value="Pom"/>
    <property type="match status" value="1"/>
</dbReference>
<dbReference type="InterPro" id="IPR053724">
    <property type="entry name" value="OMP_A26_sf"/>
</dbReference>
<reference evidence="3" key="1">
    <citation type="submission" date="2016-10" db="EMBL/GenBank/DDBJ databases">
        <authorList>
            <person name="Varghese N."/>
            <person name="Submissions S."/>
        </authorList>
    </citation>
    <scope>NUCLEOTIDE SEQUENCE [LARGE SCALE GENOMIC DNA]</scope>
    <source>
        <strain evidence="3">DSM 25811 / CCM 8410 / LMG 26954 / E90</strain>
    </source>
</reference>
<evidence type="ECO:0000313" key="3">
    <source>
        <dbReference type="Proteomes" id="UP000198757"/>
    </source>
</evidence>
<organism evidence="2 3">
    <name type="scientific">Niabella drilacis (strain DSM 25811 / CCM 8410 / CCUG 62505 / LMG 26954 / E90)</name>
    <dbReference type="NCBI Taxonomy" id="1285928"/>
    <lineage>
        <taxon>Bacteria</taxon>
        <taxon>Pseudomonadati</taxon>
        <taxon>Bacteroidota</taxon>
        <taxon>Chitinophagia</taxon>
        <taxon>Chitinophagales</taxon>
        <taxon>Chitinophagaceae</taxon>
        <taxon>Niabella</taxon>
    </lineage>
</organism>
<dbReference type="STRING" id="1285928.SAMN04487894_106240"/>
<sequence length="300" mass="33199">MGQLIRITVLLYGLLLPCKSVLCQIVPTQKKRWQLSVGPVLSAENFRWSIAGNEQGRNPDILSELRLTALKRAGILLEGGCLLGSRFSLTAAFAGQYGFSGRVTDVDYAGNGRSIPVAFHQFGSRGDHTAGYRLQGLYQVIRQSTVTITAGGGYFISKTRYRTQERSGARTKGIYDAQWQGPLLAMELRIQLPQNWMALAGISGQKHTYKARGNWIHRTDFSHPLSFIHQAKGLGGNGWLALQYQIGSRACLQLRGSLQQWATGNGKDLLFMADGTQIPTRMNESVKTQMEMGLRGVFNF</sequence>
<gene>
    <name evidence="2" type="ORF">SAMN04487894_106240</name>
</gene>
<accession>A0A1G6SKA3</accession>
<name>A0A1G6SKA3_NIADE</name>
<dbReference type="Proteomes" id="UP000198757">
    <property type="component" value="Unassembled WGS sequence"/>
</dbReference>
<feature type="domain" description="Protochlamydia outer membrane protein" evidence="1">
    <location>
        <begin position="45"/>
        <end position="284"/>
    </location>
</feature>
<protein>
    <recommendedName>
        <fullName evidence="1">Protochlamydia outer membrane protein domain-containing protein</fullName>
    </recommendedName>
</protein>
<proteinExistence type="predicted"/>
<dbReference type="EMBL" id="FMZO01000006">
    <property type="protein sequence ID" value="SDD16556.1"/>
    <property type="molecule type" value="Genomic_DNA"/>
</dbReference>
<dbReference type="AlphaFoldDB" id="A0A1G6SKA3"/>
<dbReference type="InterPro" id="IPR035163">
    <property type="entry name" value="Pom"/>
</dbReference>